<evidence type="ECO:0000256" key="6">
    <source>
        <dbReference type="ARBA" id="ARBA00022840"/>
    </source>
</evidence>
<evidence type="ECO:0000313" key="10">
    <source>
        <dbReference type="EMBL" id="KAJ5113930.1"/>
    </source>
</evidence>
<comment type="catalytic activity">
    <reaction evidence="7">
        <text>L-threonyl-[protein] + ATP = O-phospho-L-threonyl-[protein] + ADP + H(+)</text>
        <dbReference type="Rhea" id="RHEA:46608"/>
        <dbReference type="Rhea" id="RHEA-COMP:11060"/>
        <dbReference type="Rhea" id="RHEA-COMP:11605"/>
        <dbReference type="ChEBI" id="CHEBI:15378"/>
        <dbReference type="ChEBI" id="CHEBI:30013"/>
        <dbReference type="ChEBI" id="CHEBI:30616"/>
        <dbReference type="ChEBI" id="CHEBI:61977"/>
        <dbReference type="ChEBI" id="CHEBI:456216"/>
        <dbReference type="EC" id="2.7.11.1"/>
    </reaction>
</comment>
<keyword evidence="3" id="KW-0808">Transferase</keyword>
<dbReference type="GO" id="GO:0005737">
    <property type="term" value="C:cytoplasm"/>
    <property type="evidence" value="ECO:0007669"/>
    <property type="project" value="TreeGrafter"/>
</dbReference>
<name>A0A9W9G958_9EURO</name>
<keyword evidence="2" id="KW-0723">Serine/threonine-protein kinase</keyword>
<keyword evidence="6" id="KW-0067">ATP-binding</keyword>
<protein>
    <recommendedName>
        <fullName evidence="1">non-specific serine/threonine protein kinase</fullName>
        <ecNumber evidence="1">2.7.11.1</ecNumber>
    </recommendedName>
</protein>
<dbReference type="PANTHER" id="PTHR47634">
    <property type="entry name" value="PROTEIN KINASE DOMAIN-CONTAINING PROTEIN-RELATED"/>
    <property type="match status" value="1"/>
</dbReference>
<dbReference type="GO" id="GO:0005524">
    <property type="term" value="F:ATP binding"/>
    <property type="evidence" value="ECO:0007669"/>
    <property type="project" value="UniProtKB-KW"/>
</dbReference>
<dbReference type="PANTHER" id="PTHR47634:SF9">
    <property type="entry name" value="PROTEIN KINASE DOMAIN-CONTAINING PROTEIN-RELATED"/>
    <property type="match status" value="1"/>
</dbReference>
<evidence type="ECO:0000256" key="3">
    <source>
        <dbReference type="ARBA" id="ARBA00022679"/>
    </source>
</evidence>
<keyword evidence="5" id="KW-0418">Kinase</keyword>
<dbReference type="InterPro" id="IPR000719">
    <property type="entry name" value="Prot_kinase_dom"/>
</dbReference>
<evidence type="ECO:0000256" key="5">
    <source>
        <dbReference type="ARBA" id="ARBA00022777"/>
    </source>
</evidence>
<dbReference type="PROSITE" id="PS50011">
    <property type="entry name" value="PROTEIN_KINASE_DOM"/>
    <property type="match status" value="1"/>
</dbReference>
<dbReference type="AlphaFoldDB" id="A0A9W9G958"/>
<reference evidence="10" key="2">
    <citation type="journal article" date="2023" name="IMA Fungus">
        <title>Comparative genomic study of the Penicillium genus elucidates a diverse pangenome and 15 lateral gene transfer events.</title>
        <authorList>
            <person name="Petersen C."/>
            <person name="Sorensen T."/>
            <person name="Nielsen M.R."/>
            <person name="Sondergaard T.E."/>
            <person name="Sorensen J.L."/>
            <person name="Fitzpatrick D.A."/>
            <person name="Frisvad J.C."/>
            <person name="Nielsen K.L."/>
        </authorList>
    </citation>
    <scope>NUCLEOTIDE SEQUENCE</scope>
    <source>
        <strain evidence="10">IBT 30069</strain>
    </source>
</reference>
<reference evidence="10" key="1">
    <citation type="submission" date="2022-11" db="EMBL/GenBank/DDBJ databases">
        <authorList>
            <person name="Petersen C."/>
        </authorList>
    </citation>
    <scope>NUCLEOTIDE SEQUENCE</scope>
    <source>
        <strain evidence="10">IBT 30069</strain>
    </source>
</reference>
<evidence type="ECO:0000256" key="8">
    <source>
        <dbReference type="ARBA" id="ARBA00048679"/>
    </source>
</evidence>
<dbReference type="Gene3D" id="1.10.510.10">
    <property type="entry name" value="Transferase(Phosphotransferase) domain 1"/>
    <property type="match status" value="1"/>
</dbReference>
<dbReference type="EC" id="2.7.11.1" evidence="1"/>
<dbReference type="GO" id="GO:0005634">
    <property type="term" value="C:nucleus"/>
    <property type="evidence" value="ECO:0007669"/>
    <property type="project" value="TreeGrafter"/>
</dbReference>
<dbReference type="Gene3D" id="3.30.200.20">
    <property type="entry name" value="Phosphorylase Kinase, domain 1"/>
    <property type="match status" value="1"/>
</dbReference>
<keyword evidence="11" id="KW-1185">Reference proteome</keyword>
<accession>A0A9W9G958</accession>
<comment type="caution">
    <text evidence="10">The sequence shown here is derived from an EMBL/GenBank/DDBJ whole genome shotgun (WGS) entry which is preliminary data.</text>
</comment>
<dbReference type="SMART" id="SM00220">
    <property type="entry name" value="S_TKc"/>
    <property type="match status" value="1"/>
</dbReference>
<dbReference type="GO" id="GO:0050684">
    <property type="term" value="P:regulation of mRNA processing"/>
    <property type="evidence" value="ECO:0007669"/>
    <property type="project" value="TreeGrafter"/>
</dbReference>
<dbReference type="GO" id="GO:0000245">
    <property type="term" value="P:spliceosomal complex assembly"/>
    <property type="evidence" value="ECO:0007669"/>
    <property type="project" value="TreeGrafter"/>
</dbReference>
<organism evidence="10 11">
    <name type="scientific">Penicillium angulare</name>
    <dbReference type="NCBI Taxonomy" id="116970"/>
    <lineage>
        <taxon>Eukaryota</taxon>
        <taxon>Fungi</taxon>
        <taxon>Dikarya</taxon>
        <taxon>Ascomycota</taxon>
        <taxon>Pezizomycotina</taxon>
        <taxon>Eurotiomycetes</taxon>
        <taxon>Eurotiomycetidae</taxon>
        <taxon>Eurotiales</taxon>
        <taxon>Aspergillaceae</taxon>
        <taxon>Penicillium</taxon>
    </lineage>
</organism>
<dbReference type="InterPro" id="IPR051334">
    <property type="entry name" value="SRPK"/>
</dbReference>
<evidence type="ECO:0000259" key="9">
    <source>
        <dbReference type="PROSITE" id="PS50011"/>
    </source>
</evidence>
<sequence>MRAFVSRFAKAAPYLGFSSTRVTQRYLGTLPKVTTSRSTIPLLPLRQLPTSGFVKVDKNVDVEEERISDYEAKNYYPVRLGEVFAHKYQVVSKLGFGTNNTTWLCRDLIGHGFKVMKVFVLAEECFWDFTEEVDVAHHIKGVHKRIDEPCWYKVDYLSSFGFPEEAFKIDGPSGSHTCLIYRPLGTSFTEIQESFPGGKLPPDLIPYVLQPVLRSLGFLHENHVVHADICADNLLQTLQDDSFLCEIEEAELTSPIARKVLDDREIYYSRKIPIGRGGPTLCQFGHSRIIDKNNVTDQIMDVCNRPPEVIFDADWGNEVDIWGIGMMVWKFATGTDLFLSDYDHFDEVFDFDAHHLAEMVSIMGPPPLSFLECTHAWETENWFDEKGNWKGAVPIPEISIIDKAADLYHGENKTLFTHFMSKIMTWEHDKRPTVQEIASHEFLRPNGEWFFQQINLDSEKSRVS</sequence>
<dbReference type="Pfam" id="PF00069">
    <property type="entry name" value="Pkinase"/>
    <property type="match status" value="1"/>
</dbReference>
<dbReference type="OrthoDB" id="5979581at2759"/>
<evidence type="ECO:0000256" key="7">
    <source>
        <dbReference type="ARBA" id="ARBA00047899"/>
    </source>
</evidence>
<evidence type="ECO:0000256" key="2">
    <source>
        <dbReference type="ARBA" id="ARBA00022527"/>
    </source>
</evidence>
<dbReference type="SUPFAM" id="SSF56112">
    <property type="entry name" value="Protein kinase-like (PK-like)"/>
    <property type="match status" value="1"/>
</dbReference>
<comment type="catalytic activity">
    <reaction evidence="8">
        <text>L-seryl-[protein] + ATP = O-phospho-L-seryl-[protein] + ADP + H(+)</text>
        <dbReference type="Rhea" id="RHEA:17989"/>
        <dbReference type="Rhea" id="RHEA-COMP:9863"/>
        <dbReference type="Rhea" id="RHEA-COMP:11604"/>
        <dbReference type="ChEBI" id="CHEBI:15378"/>
        <dbReference type="ChEBI" id="CHEBI:29999"/>
        <dbReference type="ChEBI" id="CHEBI:30616"/>
        <dbReference type="ChEBI" id="CHEBI:83421"/>
        <dbReference type="ChEBI" id="CHEBI:456216"/>
        <dbReference type="EC" id="2.7.11.1"/>
    </reaction>
</comment>
<keyword evidence="4" id="KW-0547">Nucleotide-binding</keyword>
<evidence type="ECO:0000256" key="1">
    <source>
        <dbReference type="ARBA" id="ARBA00012513"/>
    </source>
</evidence>
<dbReference type="InterPro" id="IPR011009">
    <property type="entry name" value="Kinase-like_dom_sf"/>
</dbReference>
<dbReference type="GO" id="GO:0004674">
    <property type="term" value="F:protein serine/threonine kinase activity"/>
    <property type="evidence" value="ECO:0007669"/>
    <property type="project" value="UniProtKB-KW"/>
</dbReference>
<evidence type="ECO:0000256" key="4">
    <source>
        <dbReference type="ARBA" id="ARBA00022741"/>
    </source>
</evidence>
<dbReference type="Proteomes" id="UP001149165">
    <property type="component" value="Unassembled WGS sequence"/>
</dbReference>
<gene>
    <name evidence="10" type="ORF">N7456_002464</name>
</gene>
<feature type="domain" description="Protein kinase" evidence="9">
    <location>
        <begin position="88"/>
        <end position="443"/>
    </location>
</feature>
<dbReference type="EMBL" id="JAPQKH010000002">
    <property type="protein sequence ID" value="KAJ5113930.1"/>
    <property type="molecule type" value="Genomic_DNA"/>
</dbReference>
<evidence type="ECO:0000313" key="11">
    <source>
        <dbReference type="Proteomes" id="UP001149165"/>
    </source>
</evidence>
<proteinExistence type="predicted"/>